<feature type="domain" description="VOC" evidence="1">
    <location>
        <begin position="8"/>
        <end position="124"/>
    </location>
</feature>
<dbReference type="PROSITE" id="PS51819">
    <property type="entry name" value="VOC"/>
    <property type="match status" value="1"/>
</dbReference>
<dbReference type="Pfam" id="PF00903">
    <property type="entry name" value="Glyoxalase"/>
    <property type="match status" value="1"/>
</dbReference>
<evidence type="ECO:0000313" key="2">
    <source>
        <dbReference type="EMBL" id="MBW7457014.1"/>
    </source>
</evidence>
<comment type="caution">
    <text evidence="2">The sequence shown here is derived from an EMBL/GenBank/DDBJ whole genome shotgun (WGS) entry which is preliminary data.</text>
</comment>
<dbReference type="RefSeq" id="WP_210039752.1">
    <property type="nucleotide sequence ID" value="NZ_JBHLVU010000008.1"/>
</dbReference>
<gene>
    <name evidence="2" type="ORF">K0U00_23545</name>
</gene>
<dbReference type="Gene3D" id="3.10.180.10">
    <property type="entry name" value="2,3-Dihydroxybiphenyl 1,2-Dioxygenase, domain 1"/>
    <property type="match status" value="1"/>
</dbReference>
<dbReference type="InterPro" id="IPR004360">
    <property type="entry name" value="Glyas_Fos-R_dOase_dom"/>
</dbReference>
<dbReference type="EMBL" id="JAHZIK010000726">
    <property type="protein sequence ID" value="MBW7457014.1"/>
    <property type="molecule type" value="Genomic_DNA"/>
</dbReference>
<organism evidence="2 3">
    <name type="scientific">Paenibacillus sepulcri</name>
    <dbReference type="NCBI Taxonomy" id="359917"/>
    <lineage>
        <taxon>Bacteria</taxon>
        <taxon>Bacillati</taxon>
        <taxon>Bacillota</taxon>
        <taxon>Bacilli</taxon>
        <taxon>Bacillales</taxon>
        <taxon>Paenibacillaceae</taxon>
        <taxon>Paenibacillus</taxon>
    </lineage>
</organism>
<sequence>MRTHYIQGVDHVQLPVSDLKKAIQWYSEVLGLEVKSVHKHAAWLRFAKGPFLMLHHSNKETKVQWLSEEDFPMPAFMFITENMVQLKQQLDKNNTFIRMYQDEGFGWVIKFVDPFGNELGAYRPN</sequence>
<dbReference type="CDD" id="cd06587">
    <property type="entry name" value="VOC"/>
    <property type="match status" value="1"/>
</dbReference>
<evidence type="ECO:0000259" key="1">
    <source>
        <dbReference type="PROSITE" id="PS51819"/>
    </source>
</evidence>
<keyword evidence="3" id="KW-1185">Reference proteome</keyword>
<dbReference type="InterPro" id="IPR029068">
    <property type="entry name" value="Glyas_Bleomycin-R_OHBP_Dase"/>
</dbReference>
<dbReference type="Proteomes" id="UP001519887">
    <property type="component" value="Unassembled WGS sequence"/>
</dbReference>
<evidence type="ECO:0000313" key="3">
    <source>
        <dbReference type="Proteomes" id="UP001519887"/>
    </source>
</evidence>
<proteinExistence type="predicted"/>
<accession>A0ABS7C811</accession>
<reference evidence="2 3" key="1">
    <citation type="submission" date="2021-07" db="EMBL/GenBank/DDBJ databases">
        <title>Paenibacillus radiodurans sp. nov., isolated from the southeastern edge of Tengger Desert.</title>
        <authorList>
            <person name="Zhang G."/>
        </authorList>
    </citation>
    <scope>NUCLEOTIDE SEQUENCE [LARGE SCALE GENOMIC DNA]</scope>
    <source>
        <strain evidence="2 3">CCM 7311</strain>
    </source>
</reference>
<dbReference type="SUPFAM" id="SSF54593">
    <property type="entry name" value="Glyoxalase/Bleomycin resistance protein/Dihydroxybiphenyl dioxygenase"/>
    <property type="match status" value="1"/>
</dbReference>
<name>A0ABS7C811_9BACL</name>
<protein>
    <submittedName>
        <fullName evidence="2">VOC family protein</fullName>
    </submittedName>
</protein>
<dbReference type="InterPro" id="IPR037523">
    <property type="entry name" value="VOC_core"/>
</dbReference>